<gene>
    <name evidence="1" type="ORF">FC50_GL000710</name>
</gene>
<reference evidence="1 2" key="1">
    <citation type="journal article" date="2015" name="Genome Announc.">
        <title>Expanding the biotechnology potential of lactobacilli through comparative genomics of 213 strains and associated genera.</title>
        <authorList>
            <person name="Sun Z."/>
            <person name="Harris H.M."/>
            <person name="McCann A."/>
            <person name="Guo C."/>
            <person name="Argimon S."/>
            <person name="Zhang W."/>
            <person name="Yang X."/>
            <person name="Jeffery I.B."/>
            <person name="Cooney J.C."/>
            <person name="Kagawa T.F."/>
            <person name="Liu W."/>
            <person name="Song Y."/>
            <person name="Salvetti E."/>
            <person name="Wrobel A."/>
            <person name="Rasinkangas P."/>
            <person name="Parkhill J."/>
            <person name="Rea M.C."/>
            <person name="O'Sullivan O."/>
            <person name="Ritari J."/>
            <person name="Douillard F.P."/>
            <person name="Paul Ross R."/>
            <person name="Yang R."/>
            <person name="Briner A.E."/>
            <person name="Felis G.E."/>
            <person name="de Vos W.M."/>
            <person name="Barrangou R."/>
            <person name="Klaenhammer T.R."/>
            <person name="Caufield P.W."/>
            <person name="Cui Y."/>
            <person name="Zhang H."/>
            <person name="O'Toole P.W."/>
        </authorList>
    </citation>
    <scope>NUCLEOTIDE SEQUENCE [LARGE SCALE GENOMIC DNA]</scope>
    <source>
        <strain evidence="1 2">DSM 15945</strain>
    </source>
</reference>
<dbReference type="Proteomes" id="UP000051922">
    <property type="component" value="Unassembled WGS sequence"/>
</dbReference>
<name>A0A0R1TZ00_9LACO</name>
<evidence type="ECO:0000313" key="2">
    <source>
        <dbReference type="Proteomes" id="UP000051922"/>
    </source>
</evidence>
<accession>A0A0R1TZ00</accession>
<keyword evidence="2" id="KW-1185">Reference proteome</keyword>
<dbReference type="EMBL" id="AZFJ01000044">
    <property type="protein sequence ID" value="KRL86464.1"/>
    <property type="molecule type" value="Genomic_DNA"/>
</dbReference>
<sequence length="87" mass="9103">MAQKFSNASVTFTLINPQDADAQPVTHRIDYLTENADTPALSTLGAAFAALYPELELADISVNVESAVSADATTTDGNDQTTAGNNQ</sequence>
<dbReference type="OrthoDB" id="9929739at2"/>
<evidence type="ECO:0000313" key="1">
    <source>
        <dbReference type="EMBL" id="KRL86464.1"/>
    </source>
</evidence>
<dbReference type="RefSeq" id="WP_054648624.1">
    <property type="nucleotide sequence ID" value="NZ_AZFJ01000044.1"/>
</dbReference>
<dbReference type="STRING" id="1423783.FC50_GL000710"/>
<dbReference type="AlphaFoldDB" id="A0A0R1TZ00"/>
<comment type="caution">
    <text evidence="1">The sequence shown here is derived from an EMBL/GenBank/DDBJ whole genome shotgun (WGS) entry which is preliminary data.</text>
</comment>
<proteinExistence type="predicted"/>
<protein>
    <submittedName>
        <fullName evidence="1">Uncharacterized protein</fullName>
    </submittedName>
</protein>
<dbReference type="PATRIC" id="fig|1423783.4.peg.735"/>
<organism evidence="1 2">
    <name type="scientific">Lacticaseibacillus pantheris DSM 15945 = JCM 12539 = NBRC 106106</name>
    <dbReference type="NCBI Taxonomy" id="1423783"/>
    <lineage>
        <taxon>Bacteria</taxon>
        <taxon>Bacillati</taxon>
        <taxon>Bacillota</taxon>
        <taxon>Bacilli</taxon>
        <taxon>Lactobacillales</taxon>
        <taxon>Lactobacillaceae</taxon>
        <taxon>Lacticaseibacillus</taxon>
    </lineage>
</organism>